<accession>A0A3D8QAB8</accession>
<protein>
    <recommendedName>
        <fullName evidence="4">Heterokaryon incompatibility domain-containing protein</fullName>
    </recommendedName>
</protein>
<dbReference type="OrthoDB" id="5398779at2759"/>
<dbReference type="EMBL" id="PDLM01000017">
    <property type="protein sequence ID" value="RDW58739.1"/>
    <property type="molecule type" value="Genomic_DNA"/>
</dbReference>
<gene>
    <name evidence="2" type="ORF">BP6252_13215</name>
</gene>
<evidence type="ECO:0008006" key="4">
    <source>
        <dbReference type="Google" id="ProtNLM"/>
    </source>
</evidence>
<dbReference type="Proteomes" id="UP000256645">
    <property type="component" value="Unassembled WGS sequence"/>
</dbReference>
<name>A0A3D8QAB8_9HELO</name>
<dbReference type="AlphaFoldDB" id="A0A3D8QAB8"/>
<comment type="caution">
    <text evidence="2">The sequence shown here is derived from an EMBL/GenBank/DDBJ whole genome shotgun (WGS) entry which is preliminary data.</text>
</comment>
<evidence type="ECO:0000313" key="3">
    <source>
        <dbReference type="Proteomes" id="UP000256645"/>
    </source>
</evidence>
<reference evidence="2 3" key="1">
    <citation type="journal article" date="2018" name="IMA Fungus">
        <title>IMA Genome-F 9: Draft genome sequence of Annulohypoxylon stygium, Aspergillus mulundensis, Berkeleyomyces basicola (syn. Thielaviopsis basicola), Ceratocystis smalleyi, two Cercospora beticola strains, Coleophoma cylindrospora, Fusarium fracticaudum, Phialophora cf. hyalina, and Morchella septimelata.</title>
        <authorList>
            <person name="Wingfield B.D."/>
            <person name="Bills G.F."/>
            <person name="Dong Y."/>
            <person name="Huang W."/>
            <person name="Nel W.J."/>
            <person name="Swalarsk-Parry B.S."/>
            <person name="Vaghefi N."/>
            <person name="Wilken P.M."/>
            <person name="An Z."/>
            <person name="de Beer Z.W."/>
            <person name="De Vos L."/>
            <person name="Chen L."/>
            <person name="Duong T.A."/>
            <person name="Gao Y."/>
            <person name="Hammerbacher A."/>
            <person name="Kikkert J.R."/>
            <person name="Li Y."/>
            <person name="Li H."/>
            <person name="Li K."/>
            <person name="Li Q."/>
            <person name="Liu X."/>
            <person name="Ma X."/>
            <person name="Naidoo K."/>
            <person name="Pethybridge S.J."/>
            <person name="Sun J."/>
            <person name="Steenkamp E.T."/>
            <person name="van der Nest M.A."/>
            <person name="van Wyk S."/>
            <person name="Wingfield M.J."/>
            <person name="Xiong C."/>
            <person name="Yue Q."/>
            <person name="Zhang X."/>
        </authorList>
    </citation>
    <scope>NUCLEOTIDE SEQUENCE [LARGE SCALE GENOMIC DNA]</scope>
    <source>
        <strain evidence="2 3">BP6252</strain>
    </source>
</reference>
<evidence type="ECO:0000256" key="1">
    <source>
        <dbReference type="SAM" id="MobiDB-lite"/>
    </source>
</evidence>
<organism evidence="2 3">
    <name type="scientific">Coleophoma cylindrospora</name>
    <dbReference type="NCBI Taxonomy" id="1849047"/>
    <lineage>
        <taxon>Eukaryota</taxon>
        <taxon>Fungi</taxon>
        <taxon>Dikarya</taxon>
        <taxon>Ascomycota</taxon>
        <taxon>Pezizomycotina</taxon>
        <taxon>Leotiomycetes</taxon>
        <taxon>Helotiales</taxon>
        <taxon>Dermateaceae</taxon>
        <taxon>Coleophoma</taxon>
    </lineage>
</organism>
<proteinExistence type="predicted"/>
<dbReference type="PANTHER" id="PTHR39596:SF2">
    <property type="entry name" value="HET DOMAIN PROTEIN (AFU_ORTHOLOGUE AFUA_1G17550)-RELATED"/>
    <property type="match status" value="1"/>
</dbReference>
<feature type="region of interest" description="Disordered" evidence="1">
    <location>
        <begin position="97"/>
        <end position="117"/>
    </location>
</feature>
<sequence length="430" mass="48720">MLQPPAANEFVRAQLDRWGWCPFDIENFVSRFSAPTAFYLMLLPRFYRENNTRNPCGRDSCTSKRCATNFIDTRNYQTQHDIGCDHAGAAPPRHAGYCRERRHTDSESRAEPAEKAAESGALTMISHWMRRSWTLLEASLARKLIVHFLGGSISISADAIRNLDPAKCSMKLTDPKTKRGLPEIREKDIVIRELSSMYWDMPFAGRTSPPLSYIWNYERNMEQGTGPIYQPRLYQFCLVWNSLVSRVTSDAKDKIIIFGVLLDFSAQELLALDLNPDGSRTPGAPEATKAIFHKQTYLPVGILSDYSERFVGADDESNRWIPRVIEGPKLNYADGAMIQRNSALELPEVWAYFLPAGSPRMQTFALRDEESGQRFKVSMKESAADRSLSLESYGTSDSILIFRQNIKRIFMEGGHNRSAFRRCGGSGRDG</sequence>
<evidence type="ECO:0000313" key="2">
    <source>
        <dbReference type="EMBL" id="RDW58739.1"/>
    </source>
</evidence>
<keyword evidence="3" id="KW-1185">Reference proteome</keyword>
<dbReference type="PANTHER" id="PTHR39596">
    <property type="match status" value="1"/>
</dbReference>